<dbReference type="GO" id="GO:0006508">
    <property type="term" value="P:proteolysis"/>
    <property type="evidence" value="ECO:0007669"/>
    <property type="project" value="UniProtKB-KW"/>
</dbReference>
<evidence type="ECO:0000313" key="6">
    <source>
        <dbReference type="Proteomes" id="UP000825258"/>
    </source>
</evidence>
<keyword evidence="2" id="KW-0378">Hydrolase</keyword>
<evidence type="ECO:0000256" key="3">
    <source>
        <dbReference type="ARBA" id="ARBA00022825"/>
    </source>
</evidence>
<evidence type="ECO:0000313" key="5">
    <source>
        <dbReference type="EMBL" id="BCY29193.1"/>
    </source>
</evidence>
<evidence type="ECO:0000256" key="1">
    <source>
        <dbReference type="ARBA" id="ARBA00022670"/>
    </source>
</evidence>
<dbReference type="GO" id="GO:0008233">
    <property type="term" value="F:peptidase activity"/>
    <property type="evidence" value="ECO:0007669"/>
    <property type="project" value="UniProtKB-KW"/>
</dbReference>
<dbReference type="Gene3D" id="3.90.226.10">
    <property type="entry name" value="2-enoyl-CoA Hydratase, Chain A, domain 1"/>
    <property type="match status" value="1"/>
</dbReference>
<gene>
    <name evidence="5" type="ORF">KK2020170_20610</name>
</gene>
<dbReference type="InterPro" id="IPR029045">
    <property type="entry name" value="ClpP/crotonase-like_dom_sf"/>
</dbReference>
<proteinExistence type="predicted"/>
<dbReference type="InterPro" id="IPR040573">
    <property type="entry name" value="TSP_N"/>
</dbReference>
<dbReference type="InterPro" id="IPR005151">
    <property type="entry name" value="Tail-specific_protease"/>
</dbReference>
<dbReference type="RefSeq" id="WP_221258285.1">
    <property type="nucleotide sequence ID" value="NZ_AP024749.1"/>
</dbReference>
<dbReference type="InterPro" id="IPR004447">
    <property type="entry name" value="Peptidase_S41A"/>
</dbReference>
<feature type="domain" description="Tail specific protease" evidence="4">
    <location>
        <begin position="308"/>
        <end position="523"/>
    </location>
</feature>
<dbReference type="EMBL" id="AP024749">
    <property type="protein sequence ID" value="BCY29193.1"/>
    <property type="molecule type" value="Genomic_DNA"/>
</dbReference>
<protein>
    <submittedName>
        <fullName evidence="5">Tail-specific protease</fullName>
    </submittedName>
</protein>
<name>A0ABM7S6P2_9FLAO</name>
<dbReference type="Pfam" id="PF17804">
    <property type="entry name" value="TSP_NTD"/>
    <property type="match status" value="1"/>
</dbReference>
<dbReference type="PANTHER" id="PTHR32060:SF22">
    <property type="entry name" value="CARBOXYL-TERMINAL-PROCESSING PEPTIDASE 3, CHLOROPLASTIC"/>
    <property type="match status" value="1"/>
</dbReference>
<dbReference type="CDD" id="cd07560">
    <property type="entry name" value="Peptidase_S41_CPP"/>
    <property type="match status" value="1"/>
</dbReference>
<keyword evidence="1 5" id="KW-0645">Protease</keyword>
<evidence type="ECO:0000256" key="2">
    <source>
        <dbReference type="ARBA" id="ARBA00022801"/>
    </source>
</evidence>
<organism evidence="5 6">
    <name type="scientific">Flavobacterium okayamense</name>
    <dbReference type="NCBI Taxonomy" id="2830782"/>
    <lineage>
        <taxon>Bacteria</taxon>
        <taxon>Pseudomonadati</taxon>
        <taxon>Bacteroidota</taxon>
        <taxon>Flavobacteriia</taxon>
        <taxon>Flavobacteriales</taxon>
        <taxon>Flavobacteriaceae</taxon>
        <taxon>Flavobacterium</taxon>
    </lineage>
</organism>
<evidence type="ECO:0000259" key="4">
    <source>
        <dbReference type="SMART" id="SM00245"/>
    </source>
</evidence>
<keyword evidence="3" id="KW-0720">Serine protease</keyword>
<sequence length="674" mass="79027">MKLFLPFFIFLFFIKINAQQAFCDKLERVNSLLKENHYSAKPLNDSLSYHVFNSFIESILDSRILFTKEEFNDLKKNQFELDNQINTNSCNFIFDFKSSFQKSLKRTLGFYEKLEKESFTYDSSENLSYSKNKPEYLSSEKEILNLLRKRTKMDILIDISTVSQNKDSLKKIFLSIEKDFKKRIIEQKKCIIDYYLSTPENFSNEIELSFLKSFVNYFDPHSDYFSENEKNIFINGVSEDNLTFGLHFLLNDDNEFYVAEIIPGSQAFKTKKIETQDKLLKIINNKNEIWANCSNINQILTLLNSKNTNQLEFHFKKNDGTIYKEILSKTNLKSIENKCYSLIIDNNGINYGYINIPSFYTDEIGYNNLSNDLSIQLINLSKENIQGLIIDLQNNGGGSIYEAVKVSGMFIDIGPLALMTTKENKNEILRDFNRGTNYKGPIVILQNNRSASASEFFANAIQDYKRGIIIGQPSFGKASMQEIFPLFENSKSTDYLKITKEKFYRITGKSHQNIGNQPDIYIPSILDNYSKTEKDLPFAFLNDEINSSVRYQVWYKNYQKGIENSSKRLENNTYVDRINNFKKIVDKIYNFDDKKIILDFNNVFDYIHNNDSFYKEVEDFEKTEYLSKIRITFEDHDKFKNDEMILSIFDERINKLKTNYLLFEAANILYDLNN</sequence>
<accession>A0ABM7S6P2</accession>
<dbReference type="SUPFAM" id="SSF52096">
    <property type="entry name" value="ClpP/crotonase"/>
    <property type="match status" value="1"/>
</dbReference>
<dbReference type="SMART" id="SM00245">
    <property type="entry name" value="TSPc"/>
    <property type="match status" value="1"/>
</dbReference>
<keyword evidence="6" id="KW-1185">Reference proteome</keyword>
<dbReference type="Proteomes" id="UP000825258">
    <property type="component" value="Chromosome"/>
</dbReference>
<dbReference type="PANTHER" id="PTHR32060">
    <property type="entry name" value="TAIL-SPECIFIC PROTEASE"/>
    <property type="match status" value="1"/>
</dbReference>
<dbReference type="Pfam" id="PF03572">
    <property type="entry name" value="Peptidase_S41"/>
    <property type="match status" value="1"/>
</dbReference>
<reference evidence="5 6" key="1">
    <citation type="submission" date="2021-06" db="EMBL/GenBank/DDBJ databases">
        <title>Whole genome sequences of Flavobacterium sp. KK2020170 and assembly.</title>
        <authorList>
            <person name="Kitahara K."/>
            <person name="Miyoshi S."/>
            <person name="Uesaka K."/>
        </authorList>
    </citation>
    <scope>NUCLEOTIDE SEQUENCE [LARGE SCALE GENOMIC DNA]</scope>
    <source>
        <strain evidence="5 6">KK2020170</strain>
    </source>
</reference>